<protein>
    <recommendedName>
        <fullName evidence="3">Fimbrillin-like</fullName>
    </recommendedName>
</protein>
<accession>A0A1H3ZUY6</accession>
<name>A0A1H3ZUY6_XYLRU</name>
<evidence type="ECO:0000313" key="2">
    <source>
        <dbReference type="Proteomes" id="UP000182257"/>
    </source>
</evidence>
<dbReference type="Proteomes" id="UP000182257">
    <property type="component" value="Unassembled WGS sequence"/>
</dbReference>
<dbReference type="EMBL" id="FNRF01000002">
    <property type="protein sequence ID" value="SEA27533.1"/>
    <property type="molecule type" value="Genomic_DNA"/>
</dbReference>
<proteinExistence type="predicted"/>
<dbReference type="AlphaFoldDB" id="A0A1H3ZUY6"/>
<dbReference type="PROSITE" id="PS51257">
    <property type="entry name" value="PROKAR_LIPOPROTEIN"/>
    <property type="match status" value="1"/>
</dbReference>
<evidence type="ECO:0008006" key="3">
    <source>
        <dbReference type="Google" id="ProtNLM"/>
    </source>
</evidence>
<reference evidence="1 2" key="1">
    <citation type="submission" date="2016-10" db="EMBL/GenBank/DDBJ databases">
        <authorList>
            <person name="de Groot N.N."/>
        </authorList>
    </citation>
    <scope>NUCLEOTIDE SEQUENCE [LARGE SCALE GENOMIC DNA]</scope>
    <source>
        <strain evidence="1 2">D31d</strain>
    </source>
</reference>
<dbReference type="RefSeq" id="WP_139208808.1">
    <property type="nucleotide sequence ID" value="NZ_FNRF01000002.1"/>
</dbReference>
<sequence length="820" mass="90355">MKIRNTIYVITAAIMAACTADDIDWQLTPEQQDLIGQGVNFSATMTDKFVTRTTYHHDGSFNEGDQMRIFRQYATDESGTTFNAATEIFRTYYYKMNYAAGTISLNNDWLPAYEDLGKLKSDAPGSTSTQTSADSLTWENGRTVRFRAWGRSNLSGCMVSGDTAAARKSFYPDYTVSDWVTVSGPTENIPLTMRHITCRIALVCKGGNEFGSAQVCLEDADYDNTTDADKVRAVYNKMCMPAGVDDATFQLTAMTKQLYGGSATDLYDIEKYTTTDGIVKIGTQKSEYIANNVQHPMFKNNNGNQYLMSIPFDMSSDNAGEALVLPACTRFKVKLYYVKNGTEAQTHTFKLGEITDSLGNQVFKNGLTLKAGYSYSFSVGYQYNKFTVTTTNDFSWTDADLDSGTTTPENQTQSKLDFKWWTDSLGTAATRAIAGKSYAPSFKLINQQQFISFIHLVNGTATTYIDGLERGDVLIKENGDTVKVDGFPSYYWKKGDVQMTRAEAEELGYIFYPHFYPSTATQKAYVIEDYVKGPEQFYDAEFNKHYLVELGDDLDMYDWVLPSIGADIKYPFRGRFNGNGNTLYNLNMASGYLFDYVVDGVITNLKIESNHNTCLLNTATSSGTSGWGCYIAGISMLCPSSGSSIAQSLTGTSYVVGCIHVGTAGGALVGSINSDYALTMLGCMQAATGLSKSTGALLGGVTEDGSVKWGTFKYNYYDISLSTAAVAISNKSDAYDYDDYIRGAKSHVLKAKHDYMINADADKTKLTAGMLSEIYGLAPWYAMNQGIAAYNATKIGQSYPCTMKYEMTGDGYTNRYPTLN</sequence>
<organism evidence="1 2">
    <name type="scientific">Xylanibacter ruminicola</name>
    <name type="common">Prevotella ruminicola</name>
    <dbReference type="NCBI Taxonomy" id="839"/>
    <lineage>
        <taxon>Bacteria</taxon>
        <taxon>Pseudomonadati</taxon>
        <taxon>Bacteroidota</taxon>
        <taxon>Bacteroidia</taxon>
        <taxon>Bacteroidales</taxon>
        <taxon>Prevotellaceae</taxon>
        <taxon>Xylanibacter</taxon>
    </lineage>
</organism>
<evidence type="ECO:0000313" key="1">
    <source>
        <dbReference type="EMBL" id="SEA27533.1"/>
    </source>
</evidence>
<dbReference type="Gene3D" id="2.160.20.110">
    <property type="match status" value="1"/>
</dbReference>
<gene>
    <name evidence="1" type="ORF">SAMN05216462_0937</name>
</gene>
<dbReference type="OrthoDB" id="1058231at2"/>